<sequence>MEPGMEEIPVKVAVRIRPLLSKEVLHNHQMCVRLVPNTQQIIIGKDRVFTFDFVFGKNSTQEEVYAVCIKPLLVSLTEGYNATVFAYGQTGSGKTYTIGGGHIASVAEDEKGIIPRAIQELFQHISENRNIDFHVKVSYIEVYKEELRDLLDLETSVKELHIREDEKGNTVIVGAKEFQVECADEVMSLLESGNAARHTGTTQMNEHSSRSHAIFTISICQKWSVESQKNTGATQNSSWKLAEMIASKFHFVDLAGSERVTKTGNTGERFKESIQINSGLLALGNVISALGDPKRKSVHVPYRDAKITRILKDSLGGNARTVMITCISPSSSDFDESLNSLKYANRAKNIRNKPVVNYNPDQDRIDEMELEIRLLREALQNQQVNNQCSHDLNQEKYNISSLEEQLTRLQVQYFSYRTCVDEAFPFLVDLNDNISLKRSQRDRLQSWITMVQEVRKEDLMMQEADTGTGTSQMPHHTTILQLKQELKKCQQALIMDEEVFSQKNRELQILQNRVKTLLQENEEQLESLKEAQETHRLQNEKMVEQQMLIDQLKEKLEKFTDVKTSDFSSACEGGPAVVASARRPYSVPLTKSLLHSLQPPSGTETRKVYTSPPAFSLARVMAKFRARSQMTLSHIEDQDKVLHCHLSDQSDEEDENTGSKKKTSFKHSINRTWTRKQASLCFLPDLSDMKCQVLKSGLSNKSALQSDRTTGEEIDNLQKSHVFNMQKLKNSELRFTEAEQKIRELALNIKMKEELVKELARTVLLISLWTCICLMMSGIGEKIHHCAANVNIPSAAVEKQESEVDEGKGKDAQSVSRQCSLKITKLEQESEQAKLELAETQKQLQELESNKELRDIPEKTKLQKEFRKKMDAAKLKVQALQKKQQDTKNLASLSNQSERQATELEQNVAQMKRQQTQLQKRLCEESEKKKQLEAEIERDQQQIKELQLKMEQQQKILQLKDKEIAAFKKKKNDSVETSQKLQKLEEQKKCLDEEMERILQQHQQLAELEEDLKKREAIVAKKEALLQEKSHLEIKKLRSSQALNKDSMKLSTRLSMLDQELCDKGMQLQDSTTEDKTDILEKIQVLQTEKDQLLRRRNSVDEKLKDGKVLTAEEEHVLFQLEEGIEALEAAIDYKNESIQNRQHLLKSSSQILSQSENNVIGKLVSLSATELRAIIFKYFNKIVGLRESERKLQLHIEEQEMKVIDQENIIRELESALDHVKLQCDRQLTLQHKEHEKKLQLILHHFKEQDSEGIAETLKAYEVKVQQLEKDLFFYKKTSRELKKKLKGLTGESSHQLWASTKYNSADDKASGQDEAEVASEEFKSTLNPETNSRPGKIKETDRASILRVQQNLHKLGEDVSEFGCNKECLSSTSNDKTETGEAQPSKYPHLPSVTQRRETITQFQGVTPVKLSRRELRHILPSELPLRRSSLGIGVSFIAADSIEMDKKSSVTKT</sequence>
<comment type="similarity">
    <text evidence="11">Belongs to the TRAFAC class myosin-kinesin ATPase superfamily. Kinesin family.</text>
</comment>
<keyword evidence="4 11" id="KW-0547">Nucleotide-binding</keyword>
<organism evidence="15 16">
    <name type="scientific">Strigops habroptila</name>
    <name type="common">Kakapo</name>
    <dbReference type="NCBI Taxonomy" id="2489341"/>
    <lineage>
        <taxon>Eukaryota</taxon>
        <taxon>Metazoa</taxon>
        <taxon>Chordata</taxon>
        <taxon>Craniata</taxon>
        <taxon>Vertebrata</taxon>
        <taxon>Euteleostomi</taxon>
        <taxon>Archelosauria</taxon>
        <taxon>Archosauria</taxon>
        <taxon>Dinosauria</taxon>
        <taxon>Saurischia</taxon>
        <taxon>Theropoda</taxon>
        <taxon>Coelurosauria</taxon>
        <taxon>Aves</taxon>
        <taxon>Neognathae</taxon>
        <taxon>Neoaves</taxon>
        <taxon>Telluraves</taxon>
        <taxon>Australaves</taxon>
        <taxon>Psittaciformes</taxon>
        <taxon>Psittacidae</taxon>
        <taxon>Strigops</taxon>
    </lineage>
</organism>
<evidence type="ECO:0000313" key="15">
    <source>
        <dbReference type="Ensembl" id="ENSSHBP00005024678.1"/>
    </source>
</evidence>
<dbReference type="InterPro" id="IPR036961">
    <property type="entry name" value="Kinesin_motor_dom_sf"/>
</dbReference>
<dbReference type="GO" id="GO:0060271">
    <property type="term" value="P:cilium assembly"/>
    <property type="evidence" value="ECO:0007669"/>
    <property type="project" value="Ensembl"/>
</dbReference>
<dbReference type="FunFam" id="3.40.850.10:FF:000025">
    <property type="entry name" value="kinesin-like protein KIF27 isoform X1"/>
    <property type="match status" value="1"/>
</dbReference>
<feature type="coiled-coil region" evidence="12">
    <location>
        <begin position="1076"/>
        <end position="1103"/>
    </location>
</feature>
<dbReference type="CTD" id="55582"/>
<dbReference type="OrthoDB" id="3176171at2759"/>
<dbReference type="FunCoup" id="A0A672VDY4">
    <property type="interactions" value="92"/>
</dbReference>
<evidence type="ECO:0000256" key="2">
    <source>
        <dbReference type="ARBA" id="ARBA00004245"/>
    </source>
</evidence>
<dbReference type="GO" id="GO:0051649">
    <property type="term" value="P:establishment of localization in cell"/>
    <property type="evidence" value="ECO:0007669"/>
    <property type="project" value="Ensembl"/>
</dbReference>
<dbReference type="InterPro" id="IPR001752">
    <property type="entry name" value="Kinesin_motor_dom"/>
</dbReference>
<evidence type="ECO:0000256" key="9">
    <source>
        <dbReference type="ARBA" id="ARBA00023212"/>
    </source>
</evidence>
<dbReference type="PROSITE" id="PS50067">
    <property type="entry name" value="KINESIN_MOTOR_2"/>
    <property type="match status" value="1"/>
</dbReference>
<evidence type="ECO:0000313" key="16">
    <source>
        <dbReference type="Proteomes" id="UP000472266"/>
    </source>
</evidence>
<dbReference type="GO" id="GO:0005875">
    <property type="term" value="C:microtubule associated complex"/>
    <property type="evidence" value="ECO:0007669"/>
    <property type="project" value="TreeGrafter"/>
</dbReference>
<keyword evidence="8 11" id="KW-0505">Motor protein</keyword>
<dbReference type="GO" id="GO:0005576">
    <property type="term" value="C:extracellular region"/>
    <property type="evidence" value="ECO:0007669"/>
    <property type="project" value="GOC"/>
</dbReference>
<evidence type="ECO:0000256" key="3">
    <source>
        <dbReference type="ARBA" id="ARBA00022490"/>
    </source>
</evidence>
<feature type="region of interest" description="Disordered" evidence="13">
    <location>
        <begin position="1305"/>
        <end position="1341"/>
    </location>
</feature>
<keyword evidence="3" id="KW-0963">Cytoplasm</keyword>
<keyword evidence="16" id="KW-1185">Reference proteome</keyword>
<dbReference type="Gene3D" id="3.40.850.10">
    <property type="entry name" value="Kinesin motor domain"/>
    <property type="match status" value="1"/>
</dbReference>
<dbReference type="PANTHER" id="PTHR47969:SF30">
    <property type="entry name" value="KINESIN FAMILY MEMBER 27"/>
    <property type="match status" value="1"/>
</dbReference>
<feature type="binding site" evidence="11">
    <location>
        <begin position="88"/>
        <end position="95"/>
    </location>
    <ligand>
        <name>ATP</name>
        <dbReference type="ChEBI" id="CHEBI:30616"/>
    </ligand>
</feature>
<dbReference type="SUPFAM" id="SSF52540">
    <property type="entry name" value="P-loop containing nucleoside triphosphate hydrolases"/>
    <property type="match status" value="1"/>
</dbReference>
<evidence type="ECO:0000256" key="11">
    <source>
        <dbReference type="PROSITE-ProRule" id="PRU00283"/>
    </source>
</evidence>
<evidence type="ECO:0000256" key="1">
    <source>
        <dbReference type="ARBA" id="ARBA00004138"/>
    </source>
</evidence>
<reference evidence="15" key="2">
    <citation type="submission" date="2025-08" db="UniProtKB">
        <authorList>
            <consortium name="Ensembl"/>
        </authorList>
    </citation>
    <scope>IDENTIFICATION</scope>
</reference>
<feature type="coiled-coil region" evidence="12">
    <location>
        <begin position="365"/>
        <end position="412"/>
    </location>
</feature>
<keyword evidence="7" id="KW-0969">Cilium</keyword>
<dbReference type="GO" id="GO:0021591">
    <property type="term" value="P:ventricular system development"/>
    <property type="evidence" value="ECO:0007669"/>
    <property type="project" value="Ensembl"/>
</dbReference>
<dbReference type="KEGG" id="shab:115601261"/>
<dbReference type="PROSITE" id="PS00411">
    <property type="entry name" value="KINESIN_MOTOR_1"/>
    <property type="match status" value="1"/>
</dbReference>
<evidence type="ECO:0000256" key="7">
    <source>
        <dbReference type="ARBA" id="ARBA00023069"/>
    </source>
</evidence>
<name>A0A672VDY4_STRHB</name>
<dbReference type="SMART" id="SM00129">
    <property type="entry name" value="KISc"/>
    <property type="match status" value="1"/>
</dbReference>
<feature type="coiled-coil region" evidence="12">
    <location>
        <begin position="816"/>
        <end position="1025"/>
    </location>
</feature>
<dbReference type="RefSeq" id="XP_030326863.1">
    <property type="nucleotide sequence ID" value="XM_030471003.1"/>
</dbReference>
<evidence type="ECO:0000256" key="5">
    <source>
        <dbReference type="ARBA" id="ARBA00022840"/>
    </source>
</evidence>
<evidence type="ECO:0000256" key="6">
    <source>
        <dbReference type="ARBA" id="ARBA00023054"/>
    </source>
</evidence>
<feature type="domain" description="Kinesin motor" evidence="14">
    <location>
        <begin position="9"/>
        <end position="350"/>
    </location>
</feature>
<evidence type="ECO:0000259" key="14">
    <source>
        <dbReference type="PROSITE" id="PS50067"/>
    </source>
</evidence>
<reference evidence="15 16" key="1">
    <citation type="submission" date="2019-11" db="EMBL/GenBank/DDBJ databases">
        <title>Strigops habroptila (kakapo) genome, bStrHab1, primary haplotype, v2.</title>
        <authorList>
            <person name="Jarvis E.D."/>
            <person name="Howard J."/>
            <person name="Rhie A."/>
            <person name="Phillippy A."/>
            <person name="Korlach J."/>
            <person name="Digby A."/>
            <person name="Iorns D."/>
            <person name="Eason D."/>
            <person name="Robertson B."/>
            <person name="Raemaekers T."/>
            <person name="Howe K."/>
            <person name="Lewin H."/>
            <person name="Damas J."/>
            <person name="Hastie A."/>
            <person name="Tracey A."/>
            <person name="Chow W."/>
            <person name="Fedrigo O."/>
        </authorList>
    </citation>
    <scope>NUCLEOTIDE SEQUENCE [LARGE SCALE GENOMIC DNA]</scope>
</reference>
<dbReference type="PANTHER" id="PTHR47969">
    <property type="entry name" value="CHROMOSOME-ASSOCIATED KINESIN KIF4A-RELATED"/>
    <property type="match status" value="1"/>
</dbReference>
<keyword evidence="5 11" id="KW-0067">ATP-binding</keyword>
<keyword evidence="10" id="KW-0966">Cell projection</keyword>
<dbReference type="InParanoid" id="A0A672VDY4"/>
<dbReference type="GO" id="GO:0003351">
    <property type="term" value="P:epithelial cilium movement involved in extracellular fluid movement"/>
    <property type="evidence" value="ECO:0007669"/>
    <property type="project" value="Ensembl"/>
</dbReference>
<dbReference type="Pfam" id="PF00225">
    <property type="entry name" value="Kinesin"/>
    <property type="match status" value="1"/>
</dbReference>
<protein>
    <submittedName>
        <fullName evidence="15">Kinesin family member 27</fullName>
    </submittedName>
</protein>
<keyword evidence="6 12" id="KW-0175">Coiled coil</keyword>
<dbReference type="GO" id="GO:0003777">
    <property type="term" value="F:microtubule motor activity"/>
    <property type="evidence" value="ECO:0007669"/>
    <property type="project" value="InterPro"/>
</dbReference>
<reference evidence="15" key="3">
    <citation type="submission" date="2025-09" db="UniProtKB">
        <authorList>
            <consortium name="Ensembl"/>
        </authorList>
    </citation>
    <scope>IDENTIFICATION</scope>
</reference>
<accession>A0A672VDY4</accession>
<feature type="coiled-coil region" evidence="12">
    <location>
        <begin position="500"/>
        <end position="562"/>
    </location>
</feature>
<dbReference type="PRINTS" id="PR00380">
    <property type="entry name" value="KINESINHEAVY"/>
</dbReference>
<dbReference type="Ensembl" id="ENSSHBT00005029367.1">
    <property type="protein sequence ID" value="ENSSHBP00005024678.1"/>
    <property type="gene ID" value="ENSSHBG00005020554.1"/>
</dbReference>
<dbReference type="Proteomes" id="UP000472266">
    <property type="component" value="Chromosome 3"/>
</dbReference>
<dbReference type="Pfam" id="PF25764">
    <property type="entry name" value="KIF21A_4th"/>
    <property type="match status" value="1"/>
</dbReference>
<dbReference type="GO" id="GO:0005524">
    <property type="term" value="F:ATP binding"/>
    <property type="evidence" value="ECO:0007669"/>
    <property type="project" value="UniProtKB-UniRule"/>
</dbReference>
<dbReference type="InterPro" id="IPR027640">
    <property type="entry name" value="Kinesin-like_fam"/>
</dbReference>
<proteinExistence type="inferred from homology"/>
<dbReference type="OMA" id="YVIMNTF"/>
<feature type="coiled-coil region" evidence="12">
    <location>
        <begin position="728"/>
        <end position="762"/>
    </location>
</feature>
<dbReference type="GO" id="GO:0007052">
    <property type="term" value="P:mitotic spindle organization"/>
    <property type="evidence" value="ECO:0007669"/>
    <property type="project" value="TreeGrafter"/>
</dbReference>
<comment type="subcellular location">
    <subcellularLocation>
        <location evidence="1">Cell projection</location>
        <location evidence="1">Cilium</location>
    </subcellularLocation>
    <subcellularLocation>
        <location evidence="2">Cytoplasm</location>
        <location evidence="2">Cytoskeleton</location>
    </subcellularLocation>
</comment>
<gene>
    <name evidence="15" type="primary">KIF27</name>
</gene>
<dbReference type="GeneTree" id="ENSGT00940000157487"/>
<evidence type="ECO:0000256" key="4">
    <source>
        <dbReference type="ARBA" id="ARBA00022741"/>
    </source>
</evidence>
<dbReference type="InterPro" id="IPR019821">
    <property type="entry name" value="Kinesin_motor_CS"/>
</dbReference>
<evidence type="ECO:0000256" key="10">
    <source>
        <dbReference type="ARBA" id="ARBA00023273"/>
    </source>
</evidence>
<keyword evidence="9" id="KW-0206">Cytoskeleton</keyword>
<evidence type="ECO:0000256" key="8">
    <source>
        <dbReference type="ARBA" id="ARBA00023175"/>
    </source>
</evidence>
<dbReference type="GO" id="GO:0005929">
    <property type="term" value="C:cilium"/>
    <property type="evidence" value="ECO:0007669"/>
    <property type="project" value="UniProtKB-SubCell"/>
</dbReference>
<dbReference type="CDD" id="cd01372">
    <property type="entry name" value="KISc_KIF4"/>
    <property type="match status" value="1"/>
</dbReference>
<evidence type="ECO:0000256" key="13">
    <source>
        <dbReference type="SAM" id="MobiDB-lite"/>
    </source>
</evidence>
<feature type="region of interest" description="Disordered" evidence="13">
    <location>
        <begin position="647"/>
        <end position="666"/>
    </location>
</feature>
<feature type="coiled-coil region" evidence="12">
    <location>
        <begin position="1252"/>
        <end position="1286"/>
    </location>
</feature>
<dbReference type="GO" id="GO:0051231">
    <property type="term" value="P:spindle elongation"/>
    <property type="evidence" value="ECO:0007669"/>
    <property type="project" value="TreeGrafter"/>
</dbReference>
<dbReference type="GO" id="GO:0008017">
    <property type="term" value="F:microtubule binding"/>
    <property type="evidence" value="ECO:0007669"/>
    <property type="project" value="InterPro"/>
</dbReference>
<dbReference type="GeneID" id="115601261"/>
<feature type="compositionally biased region" description="Polar residues" evidence="13">
    <location>
        <begin position="1326"/>
        <end position="1335"/>
    </location>
</feature>
<dbReference type="RefSeq" id="XP_030326864.1">
    <property type="nucleotide sequence ID" value="XM_030471004.1"/>
</dbReference>
<evidence type="ECO:0000256" key="12">
    <source>
        <dbReference type="SAM" id="Coils"/>
    </source>
</evidence>
<dbReference type="InterPro" id="IPR027417">
    <property type="entry name" value="P-loop_NTPase"/>
</dbReference>